<keyword evidence="2" id="KW-1185">Reference proteome</keyword>
<accession>A0A5B7GSM5</accession>
<comment type="caution">
    <text evidence="1">The sequence shown here is derived from an EMBL/GenBank/DDBJ whole genome shotgun (WGS) entry which is preliminary data.</text>
</comment>
<evidence type="ECO:0000313" key="2">
    <source>
        <dbReference type="Proteomes" id="UP000324222"/>
    </source>
</evidence>
<sequence>MPRLSLHGNNTPPHGQEMWRRIRRVISVVGGRGARVEVRVANSIIYTWLERDSEATRQRTPRGTVRAVSRG</sequence>
<dbReference type="EMBL" id="VSRR010020362">
    <property type="protein sequence ID" value="MPC63050.1"/>
    <property type="molecule type" value="Genomic_DNA"/>
</dbReference>
<proteinExistence type="predicted"/>
<dbReference type="AlphaFoldDB" id="A0A5B7GSM5"/>
<reference evidence="1 2" key="1">
    <citation type="submission" date="2019-05" db="EMBL/GenBank/DDBJ databases">
        <title>Another draft genome of Portunus trituberculatus and its Hox gene families provides insights of decapod evolution.</title>
        <authorList>
            <person name="Jeong J.-H."/>
            <person name="Song I."/>
            <person name="Kim S."/>
            <person name="Choi T."/>
            <person name="Kim D."/>
            <person name="Ryu S."/>
            <person name="Kim W."/>
        </authorList>
    </citation>
    <scope>NUCLEOTIDE SEQUENCE [LARGE SCALE GENOMIC DNA]</scope>
    <source>
        <tissue evidence="1">Muscle</tissue>
    </source>
</reference>
<protein>
    <submittedName>
        <fullName evidence="1">Uncharacterized protein</fullName>
    </submittedName>
</protein>
<name>A0A5B7GSM5_PORTR</name>
<evidence type="ECO:0000313" key="1">
    <source>
        <dbReference type="EMBL" id="MPC63050.1"/>
    </source>
</evidence>
<organism evidence="1 2">
    <name type="scientific">Portunus trituberculatus</name>
    <name type="common">Swimming crab</name>
    <name type="synonym">Neptunus trituberculatus</name>
    <dbReference type="NCBI Taxonomy" id="210409"/>
    <lineage>
        <taxon>Eukaryota</taxon>
        <taxon>Metazoa</taxon>
        <taxon>Ecdysozoa</taxon>
        <taxon>Arthropoda</taxon>
        <taxon>Crustacea</taxon>
        <taxon>Multicrustacea</taxon>
        <taxon>Malacostraca</taxon>
        <taxon>Eumalacostraca</taxon>
        <taxon>Eucarida</taxon>
        <taxon>Decapoda</taxon>
        <taxon>Pleocyemata</taxon>
        <taxon>Brachyura</taxon>
        <taxon>Eubrachyura</taxon>
        <taxon>Portunoidea</taxon>
        <taxon>Portunidae</taxon>
        <taxon>Portuninae</taxon>
        <taxon>Portunus</taxon>
    </lineage>
</organism>
<gene>
    <name evidence="1" type="ORF">E2C01_057142</name>
</gene>
<dbReference type="Proteomes" id="UP000324222">
    <property type="component" value="Unassembled WGS sequence"/>
</dbReference>